<dbReference type="AlphaFoldDB" id="A0A7L0AUJ2"/>
<name>A0A7L0AUJ2_9AVES</name>
<feature type="domain" description="Reverse transcriptase thumb" evidence="7">
    <location>
        <begin position="18"/>
        <end position="62"/>
    </location>
</feature>
<evidence type="ECO:0000256" key="4">
    <source>
        <dbReference type="ARBA" id="ARBA00022759"/>
    </source>
</evidence>
<evidence type="ECO:0000313" key="9">
    <source>
        <dbReference type="Proteomes" id="UP000537039"/>
    </source>
</evidence>
<feature type="non-terminal residue" evidence="8">
    <location>
        <position position="1"/>
    </location>
</feature>
<dbReference type="EMBL" id="VXAE01009574">
    <property type="protein sequence ID" value="NXJ37796.1"/>
    <property type="molecule type" value="Genomic_DNA"/>
</dbReference>
<keyword evidence="2" id="KW-0548">Nucleotidyltransferase</keyword>
<gene>
    <name evidence="8" type="primary">Hervk</name>
    <name evidence="8" type="ORF">CICMAG_R14507</name>
</gene>
<dbReference type="PANTHER" id="PTHR41694:SF3">
    <property type="entry name" value="RNA-DIRECTED DNA POLYMERASE-RELATED"/>
    <property type="match status" value="1"/>
</dbReference>
<keyword evidence="9" id="KW-1185">Reference proteome</keyword>
<dbReference type="GO" id="GO:0016787">
    <property type="term" value="F:hydrolase activity"/>
    <property type="evidence" value="ECO:0007669"/>
    <property type="project" value="UniProtKB-KW"/>
</dbReference>
<dbReference type="Pfam" id="PF06817">
    <property type="entry name" value="RVT_thumb"/>
    <property type="match status" value="1"/>
</dbReference>
<accession>A0A7L0AUJ2</accession>
<keyword evidence="3" id="KW-0540">Nuclease</keyword>
<comment type="caution">
    <text evidence="8">The sequence shown here is derived from an EMBL/GenBank/DDBJ whole genome shotgun (WGS) entry which is preliminary data.</text>
</comment>
<evidence type="ECO:0000313" key="8">
    <source>
        <dbReference type="EMBL" id="NXJ37796.1"/>
    </source>
</evidence>
<dbReference type="GO" id="GO:0035613">
    <property type="term" value="F:RNA stem-loop binding"/>
    <property type="evidence" value="ECO:0007669"/>
    <property type="project" value="TreeGrafter"/>
</dbReference>
<dbReference type="Gene3D" id="3.30.70.270">
    <property type="match status" value="1"/>
</dbReference>
<dbReference type="InterPro" id="IPR043502">
    <property type="entry name" value="DNA/RNA_pol_sf"/>
</dbReference>
<evidence type="ECO:0000256" key="6">
    <source>
        <dbReference type="ARBA" id="ARBA00022918"/>
    </source>
</evidence>
<dbReference type="InterPro" id="IPR010661">
    <property type="entry name" value="RVT_thumb"/>
</dbReference>
<evidence type="ECO:0000256" key="1">
    <source>
        <dbReference type="ARBA" id="ARBA00022679"/>
    </source>
</evidence>
<keyword evidence="4" id="KW-0255">Endonuclease</keyword>
<sequence length="66" mass="7602">VKYLGYQVEPDKVRVLPVKLNRQVQTLHDVQKLVGALQWVRSVVGIGPKLMQPFYDLLKGDSPWEK</sequence>
<proteinExistence type="predicted"/>
<keyword evidence="6" id="KW-0695">RNA-directed DNA polymerase</keyword>
<evidence type="ECO:0000256" key="2">
    <source>
        <dbReference type="ARBA" id="ARBA00022695"/>
    </source>
</evidence>
<evidence type="ECO:0000256" key="3">
    <source>
        <dbReference type="ARBA" id="ARBA00022722"/>
    </source>
</evidence>
<reference evidence="8 9" key="1">
    <citation type="submission" date="2019-09" db="EMBL/GenBank/DDBJ databases">
        <title>Bird 10,000 Genomes (B10K) Project - Family phase.</title>
        <authorList>
            <person name="Zhang G."/>
        </authorList>
    </citation>
    <scope>NUCLEOTIDE SEQUENCE [LARGE SCALE GENOMIC DNA]</scope>
    <source>
        <strain evidence="8">B10K-DU-001-47</strain>
        <tissue evidence="8">Muscle</tissue>
    </source>
</reference>
<dbReference type="SUPFAM" id="SSF56672">
    <property type="entry name" value="DNA/RNA polymerases"/>
    <property type="match status" value="1"/>
</dbReference>
<dbReference type="GO" id="GO:0003964">
    <property type="term" value="F:RNA-directed DNA polymerase activity"/>
    <property type="evidence" value="ECO:0007669"/>
    <property type="project" value="UniProtKB-KW"/>
</dbReference>
<feature type="non-terminal residue" evidence="8">
    <location>
        <position position="66"/>
    </location>
</feature>
<dbReference type="GO" id="GO:0004519">
    <property type="term" value="F:endonuclease activity"/>
    <property type="evidence" value="ECO:0007669"/>
    <property type="project" value="UniProtKB-KW"/>
</dbReference>
<organism evidence="8 9">
    <name type="scientific">Ciconia maguari</name>
    <dbReference type="NCBI Taxonomy" id="52777"/>
    <lineage>
        <taxon>Eukaryota</taxon>
        <taxon>Metazoa</taxon>
        <taxon>Chordata</taxon>
        <taxon>Craniata</taxon>
        <taxon>Vertebrata</taxon>
        <taxon>Euteleostomi</taxon>
        <taxon>Archelosauria</taxon>
        <taxon>Archosauria</taxon>
        <taxon>Dinosauria</taxon>
        <taxon>Saurischia</taxon>
        <taxon>Theropoda</taxon>
        <taxon>Coelurosauria</taxon>
        <taxon>Aves</taxon>
        <taxon>Neognathae</taxon>
        <taxon>Neoaves</taxon>
        <taxon>Aequornithes</taxon>
        <taxon>Ciconiiformes</taxon>
        <taxon>Ciconiidae</taxon>
        <taxon>Ciconia</taxon>
    </lineage>
</organism>
<evidence type="ECO:0000256" key="5">
    <source>
        <dbReference type="ARBA" id="ARBA00022801"/>
    </source>
</evidence>
<keyword evidence="1" id="KW-0808">Transferase</keyword>
<keyword evidence="5" id="KW-0378">Hydrolase</keyword>
<evidence type="ECO:0000259" key="7">
    <source>
        <dbReference type="Pfam" id="PF06817"/>
    </source>
</evidence>
<dbReference type="InterPro" id="IPR043128">
    <property type="entry name" value="Rev_trsase/Diguanyl_cyclase"/>
</dbReference>
<protein>
    <submittedName>
        <fullName evidence="8">PO113 protein</fullName>
    </submittedName>
</protein>
<dbReference type="Proteomes" id="UP000537039">
    <property type="component" value="Unassembled WGS sequence"/>
</dbReference>
<dbReference type="PANTHER" id="PTHR41694">
    <property type="entry name" value="ENDOGENOUS RETROVIRUS GROUP K MEMBER POL PROTEIN"/>
    <property type="match status" value="1"/>
</dbReference>